<gene>
    <name evidence="2" type="ORF">EXIGLDRAFT_565251</name>
</gene>
<feature type="domain" description="RlpA-like protein double-psi beta-barrel" evidence="1">
    <location>
        <begin position="2"/>
        <end position="95"/>
    </location>
</feature>
<evidence type="ECO:0000313" key="2">
    <source>
        <dbReference type="EMBL" id="KZV90802.1"/>
    </source>
</evidence>
<protein>
    <recommendedName>
        <fullName evidence="1">RlpA-like protein double-psi beta-barrel domain-containing protein</fullName>
    </recommendedName>
</protein>
<reference evidence="2 3" key="1">
    <citation type="journal article" date="2016" name="Mol. Biol. Evol.">
        <title>Comparative Genomics of Early-Diverging Mushroom-Forming Fungi Provides Insights into the Origins of Lignocellulose Decay Capabilities.</title>
        <authorList>
            <person name="Nagy L.G."/>
            <person name="Riley R."/>
            <person name="Tritt A."/>
            <person name="Adam C."/>
            <person name="Daum C."/>
            <person name="Floudas D."/>
            <person name="Sun H."/>
            <person name="Yadav J.S."/>
            <person name="Pangilinan J."/>
            <person name="Larsson K.H."/>
            <person name="Matsuura K."/>
            <person name="Barry K."/>
            <person name="Labutti K."/>
            <person name="Kuo R."/>
            <person name="Ohm R.A."/>
            <person name="Bhattacharya S.S."/>
            <person name="Shirouzu T."/>
            <person name="Yoshinaga Y."/>
            <person name="Martin F.M."/>
            <person name="Grigoriev I.V."/>
            <person name="Hibbett D.S."/>
        </authorList>
    </citation>
    <scope>NUCLEOTIDE SEQUENCE [LARGE SCALE GENOMIC DNA]</scope>
    <source>
        <strain evidence="2 3">HHB12029</strain>
    </source>
</reference>
<feature type="non-terminal residue" evidence="2">
    <location>
        <position position="95"/>
    </location>
</feature>
<dbReference type="Pfam" id="PF03330">
    <property type="entry name" value="DPBB_1"/>
    <property type="match status" value="1"/>
</dbReference>
<dbReference type="AlphaFoldDB" id="A0A165GP59"/>
<dbReference type="InterPro" id="IPR036908">
    <property type="entry name" value="RlpA-like_sf"/>
</dbReference>
<evidence type="ECO:0000259" key="1">
    <source>
        <dbReference type="Pfam" id="PF03330"/>
    </source>
</evidence>
<dbReference type="EMBL" id="KV426040">
    <property type="protein sequence ID" value="KZV90802.1"/>
    <property type="molecule type" value="Genomic_DNA"/>
</dbReference>
<dbReference type="InParanoid" id="A0A165GP59"/>
<keyword evidence="3" id="KW-1185">Reference proteome</keyword>
<proteinExistence type="predicted"/>
<dbReference type="Proteomes" id="UP000077266">
    <property type="component" value="Unassembled WGS sequence"/>
</dbReference>
<dbReference type="InterPro" id="IPR009009">
    <property type="entry name" value="RlpA-like_DPBB"/>
</dbReference>
<name>A0A165GP59_EXIGL</name>
<dbReference type="Gene3D" id="2.40.40.10">
    <property type="entry name" value="RlpA-like domain"/>
    <property type="match status" value="1"/>
</dbReference>
<evidence type="ECO:0000313" key="3">
    <source>
        <dbReference type="Proteomes" id="UP000077266"/>
    </source>
</evidence>
<organism evidence="2 3">
    <name type="scientific">Exidia glandulosa HHB12029</name>
    <dbReference type="NCBI Taxonomy" id="1314781"/>
    <lineage>
        <taxon>Eukaryota</taxon>
        <taxon>Fungi</taxon>
        <taxon>Dikarya</taxon>
        <taxon>Basidiomycota</taxon>
        <taxon>Agaricomycotina</taxon>
        <taxon>Agaricomycetes</taxon>
        <taxon>Auriculariales</taxon>
        <taxon>Exidiaceae</taxon>
        <taxon>Exidia</taxon>
    </lineage>
</organism>
<sequence>TGVMTYYGQGQTACGDVYDDSTYTAAISHTTYDAWPGASPSTNRNPVCGPFCHYPLTATITNPANNVSFTVHIVDRCEGCVPDDIDLAPAAFLKL</sequence>
<dbReference type="OrthoDB" id="406505at2759"/>
<dbReference type="CDD" id="cd22191">
    <property type="entry name" value="DPBB_RlpA_EXP_N-like"/>
    <property type="match status" value="1"/>
</dbReference>
<accession>A0A165GP59</accession>
<feature type="non-terminal residue" evidence="2">
    <location>
        <position position="1"/>
    </location>
</feature>
<dbReference type="SUPFAM" id="SSF50685">
    <property type="entry name" value="Barwin-like endoglucanases"/>
    <property type="match status" value="1"/>
</dbReference>